<evidence type="ECO:0000313" key="2">
    <source>
        <dbReference type="EMBL" id="KAK3888251.1"/>
    </source>
</evidence>
<name>A0AAE1GAC5_PETCI</name>
<gene>
    <name evidence="2" type="ORF">Pcinc_007680</name>
</gene>
<dbReference type="AlphaFoldDB" id="A0AAE1GAC5"/>
<dbReference type="SUPFAM" id="SSF56672">
    <property type="entry name" value="DNA/RNA polymerases"/>
    <property type="match status" value="1"/>
</dbReference>
<comment type="caution">
    <text evidence="2">The sequence shown here is derived from an EMBL/GenBank/DDBJ whole genome shotgun (WGS) entry which is preliminary data.</text>
</comment>
<evidence type="ECO:0000313" key="3">
    <source>
        <dbReference type="Proteomes" id="UP001286313"/>
    </source>
</evidence>
<accession>A0AAE1GAC5</accession>
<dbReference type="Gene3D" id="3.10.10.10">
    <property type="entry name" value="HIV Type 1 Reverse Transcriptase, subunit A, domain 1"/>
    <property type="match status" value="1"/>
</dbReference>
<dbReference type="Proteomes" id="UP001286313">
    <property type="component" value="Unassembled WGS sequence"/>
</dbReference>
<dbReference type="InterPro" id="IPR043502">
    <property type="entry name" value="DNA/RNA_pol_sf"/>
</dbReference>
<feature type="coiled-coil region" evidence="1">
    <location>
        <begin position="58"/>
        <end position="112"/>
    </location>
</feature>
<organism evidence="2 3">
    <name type="scientific">Petrolisthes cinctipes</name>
    <name type="common">Flat porcelain crab</name>
    <dbReference type="NCBI Taxonomy" id="88211"/>
    <lineage>
        <taxon>Eukaryota</taxon>
        <taxon>Metazoa</taxon>
        <taxon>Ecdysozoa</taxon>
        <taxon>Arthropoda</taxon>
        <taxon>Crustacea</taxon>
        <taxon>Multicrustacea</taxon>
        <taxon>Malacostraca</taxon>
        <taxon>Eumalacostraca</taxon>
        <taxon>Eucarida</taxon>
        <taxon>Decapoda</taxon>
        <taxon>Pleocyemata</taxon>
        <taxon>Anomura</taxon>
        <taxon>Galatheoidea</taxon>
        <taxon>Porcellanidae</taxon>
        <taxon>Petrolisthes</taxon>
    </lineage>
</organism>
<dbReference type="GO" id="GO:0071897">
    <property type="term" value="P:DNA biosynthetic process"/>
    <property type="evidence" value="ECO:0007669"/>
    <property type="project" value="UniProtKB-ARBA"/>
</dbReference>
<dbReference type="EMBL" id="JAWQEG010000574">
    <property type="protein sequence ID" value="KAK3888251.1"/>
    <property type="molecule type" value="Genomic_DNA"/>
</dbReference>
<evidence type="ECO:0000256" key="1">
    <source>
        <dbReference type="SAM" id="Coils"/>
    </source>
</evidence>
<proteinExistence type="predicted"/>
<keyword evidence="1" id="KW-0175">Coiled coil</keyword>
<reference evidence="2" key="1">
    <citation type="submission" date="2023-10" db="EMBL/GenBank/DDBJ databases">
        <title>Genome assemblies of two species of porcelain crab, Petrolisthes cinctipes and Petrolisthes manimaculis (Anomura: Porcellanidae).</title>
        <authorList>
            <person name="Angst P."/>
        </authorList>
    </citation>
    <scope>NUCLEOTIDE SEQUENCE</scope>
    <source>
        <strain evidence="2">PB745_01</strain>
        <tissue evidence="2">Gill</tissue>
    </source>
</reference>
<sequence>MRKEVMKNIIIEKLVEAQILPEEAVCALTPAGFPLTSPEASPVQNSKPTSKEMSLENLFELEKLKLEYKLRMVEAEREERQLQIQIQKEIKLAELESEGKRAQAELELRRLQVSEEQDRRNNEQVQQPAKHGIYHCIKTSGPPVFSKFRRLAPDKLVVAEQTFAELERLDICQKASSPWASPLHIVTKKDGTLRPCGD</sequence>
<keyword evidence="3" id="KW-1185">Reference proteome</keyword>
<protein>
    <submittedName>
        <fullName evidence="2">Uncharacterized protein</fullName>
    </submittedName>
</protein>